<dbReference type="SUPFAM" id="SSF101148">
    <property type="entry name" value="Plant invertase/pectin methylesterase inhibitor"/>
    <property type="match status" value="1"/>
</dbReference>
<evidence type="ECO:0000313" key="3">
    <source>
        <dbReference type="Proteomes" id="UP001604277"/>
    </source>
</evidence>
<protein>
    <submittedName>
        <fullName evidence="2">Pectinesterase/pectinesterase inhibitor 3</fullName>
    </submittedName>
</protein>
<name>A0ABD1SNK5_9LAMI</name>
<dbReference type="AlphaFoldDB" id="A0ABD1SNK5"/>
<proteinExistence type="predicted"/>
<dbReference type="EMBL" id="JBFOLJ010000010">
    <property type="protein sequence ID" value="KAL2501338.1"/>
    <property type="molecule type" value="Genomic_DNA"/>
</dbReference>
<keyword evidence="3" id="KW-1185">Reference proteome</keyword>
<dbReference type="InterPro" id="IPR006501">
    <property type="entry name" value="Pectinesterase_inhib_dom"/>
</dbReference>
<dbReference type="Proteomes" id="UP001604277">
    <property type="component" value="Unassembled WGS sequence"/>
</dbReference>
<reference evidence="3" key="1">
    <citation type="submission" date="2024-07" db="EMBL/GenBank/DDBJ databases">
        <title>Two chromosome-level genome assemblies of Korean endemic species Abeliophyllum distichum and Forsythia ovata (Oleaceae).</title>
        <authorList>
            <person name="Jang H."/>
        </authorList>
    </citation>
    <scope>NUCLEOTIDE SEQUENCE [LARGE SCALE GENOMIC DNA]</scope>
</reference>
<accession>A0ABD1SNK5</accession>
<organism evidence="2 3">
    <name type="scientific">Forsythia ovata</name>
    <dbReference type="NCBI Taxonomy" id="205694"/>
    <lineage>
        <taxon>Eukaryota</taxon>
        <taxon>Viridiplantae</taxon>
        <taxon>Streptophyta</taxon>
        <taxon>Embryophyta</taxon>
        <taxon>Tracheophyta</taxon>
        <taxon>Spermatophyta</taxon>
        <taxon>Magnoliopsida</taxon>
        <taxon>eudicotyledons</taxon>
        <taxon>Gunneridae</taxon>
        <taxon>Pentapetalae</taxon>
        <taxon>asterids</taxon>
        <taxon>lamiids</taxon>
        <taxon>Lamiales</taxon>
        <taxon>Oleaceae</taxon>
        <taxon>Forsythieae</taxon>
        <taxon>Forsythia</taxon>
    </lineage>
</organism>
<dbReference type="Gene3D" id="1.20.140.40">
    <property type="entry name" value="Invertase/pectin methylesterase inhibitor family protein"/>
    <property type="match status" value="1"/>
</dbReference>
<gene>
    <name evidence="2" type="ORF">Fot_35186</name>
</gene>
<dbReference type="InterPro" id="IPR035513">
    <property type="entry name" value="Invertase/methylesterase_inhib"/>
</dbReference>
<dbReference type="CDD" id="cd15798">
    <property type="entry name" value="PMEI-like_3"/>
    <property type="match status" value="1"/>
</dbReference>
<evidence type="ECO:0000313" key="2">
    <source>
        <dbReference type="EMBL" id="KAL2501338.1"/>
    </source>
</evidence>
<dbReference type="Pfam" id="PF04043">
    <property type="entry name" value="PMEI"/>
    <property type="match status" value="1"/>
</dbReference>
<sequence>MDGLNKFARELKNYGSKNYLLSDQVDSLLTFLSAAQTNQESCLDGFSHDGADKKVRSSLLKGQMHVFQLCSNVLAMIKNITEDQMAGNRDSSMERRLREENEHEWPKWLSARDRRLCRLRL</sequence>
<evidence type="ECO:0000259" key="1">
    <source>
        <dbReference type="Pfam" id="PF04043"/>
    </source>
</evidence>
<feature type="domain" description="Pectinesterase inhibitor" evidence="1">
    <location>
        <begin position="5"/>
        <end position="76"/>
    </location>
</feature>
<comment type="caution">
    <text evidence="2">The sequence shown here is derived from an EMBL/GenBank/DDBJ whole genome shotgun (WGS) entry which is preliminary data.</text>
</comment>